<sequence>MASSWMDLYGLDIDCIDHANYLADLRFGVDFTYGPEFEGEYGMIISQCLDPVGLPLFARVVGTVHEVKMAPDGSIDALILYTPNVGCPTARSIYARQNLMLVDAVESAGSGIAGRPRVGYTIVHVDGMVENGISSVQELGLNYG</sequence>
<reference evidence="1" key="1">
    <citation type="submission" date="2023-03" db="EMBL/GenBank/DDBJ databases">
        <title>Massive genome expansion in bonnet fungi (Mycena s.s.) driven by repeated elements and novel gene families across ecological guilds.</title>
        <authorList>
            <consortium name="Lawrence Berkeley National Laboratory"/>
            <person name="Harder C.B."/>
            <person name="Miyauchi S."/>
            <person name="Viragh M."/>
            <person name="Kuo A."/>
            <person name="Thoen E."/>
            <person name="Andreopoulos B."/>
            <person name="Lu D."/>
            <person name="Skrede I."/>
            <person name="Drula E."/>
            <person name="Henrissat B."/>
            <person name="Morin E."/>
            <person name="Kohler A."/>
            <person name="Barry K."/>
            <person name="LaButti K."/>
            <person name="Morin E."/>
            <person name="Salamov A."/>
            <person name="Lipzen A."/>
            <person name="Mereny Z."/>
            <person name="Hegedus B."/>
            <person name="Baldrian P."/>
            <person name="Stursova M."/>
            <person name="Weitz H."/>
            <person name="Taylor A."/>
            <person name="Grigoriev I.V."/>
            <person name="Nagy L.G."/>
            <person name="Martin F."/>
            <person name="Kauserud H."/>
        </authorList>
    </citation>
    <scope>NUCLEOTIDE SEQUENCE</scope>
    <source>
        <strain evidence="1">CBHHK182m</strain>
    </source>
</reference>
<proteinExistence type="predicted"/>
<keyword evidence="2" id="KW-1185">Reference proteome</keyword>
<dbReference type="AlphaFoldDB" id="A0AAD7HDC2"/>
<accession>A0AAD7HDC2</accession>
<name>A0AAD7HDC2_9AGAR</name>
<dbReference type="EMBL" id="JARKIB010000268">
    <property type="protein sequence ID" value="KAJ7718151.1"/>
    <property type="molecule type" value="Genomic_DNA"/>
</dbReference>
<evidence type="ECO:0000313" key="2">
    <source>
        <dbReference type="Proteomes" id="UP001215598"/>
    </source>
</evidence>
<comment type="caution">
    <text evidence="1">The sequence shown here is derived from an EMBL/GenBank/DDBJ whole genome shotgun (WGS) entry which is preliminary data.</text>
</comment>
<protein>
    <submittedName>
        <fullName evidence="1">Uncharacterized protein</fullName>
    </submittedName>
</protein>
<organism evidence="1 2">
    <name type="scientific">Mycena metata</name>
    <dbReference type="NCBI Taxonomy" id="1033252"/>
    <lineage>
        <taxon>Eukaryota</taxon>
        <taxon>Fungi</taxon>
        <taxon>Dikarya</taxon>
        <taxon>Basidiomycota</taxon>
        <taxon>Agaricomycotina</taxon>
        <taxon>Agaricomycetes</taxon>
        <taxon>Agaricomycetidae</taxon>
        <taxon>Agaricales</taxon>
        <taxon>Marasmiineae</taxon>
        <taxon>Mycenaceae</taxon>
        <taxon>Mycena</taxon>
    </lineage>
</organism>
<evidence type="ECO:0000313" key="1">
    <source>
        <dbReference type="EMBL" id="KAJ7718151.1"/>
    </source>
</evidence>
<gene>
    <name evidence="1" type="ORF">B0H16DRAFT_1475724</name>
</gene>
<dbReference type="Proteomes" id="UP001215598">
    <property type="component" value="Unassembled WGS sequence"/>
</dbReference>